<accession>A0A0P6Z2P0</accession>
<evidence type="ECO:0000313" key="3">
    <source>
        <dbReference type="Proteomes" id="UP000050277"/>
    </source>
</evidence>
<dbReference type="AlphaFoldDB" id="A0A0P6Z2P0"/>
<dbReference type="Pfam" id="PF13556">
    <property type="entry name" value="HTH_30"/>
    <property type="match status" value="1"/>
</dbReference>
<dbReference type="InterPro" id="IPR051448">
    <property type="entry name" value="CdaR-like_regulators"/>
</dbReference>
<dbReference type="EMBL" id="LGKP01000005">
    <property type="protein sequence ID" value="KPL91486.1"/>
    <property type="molecule type" value="Genomic_DNA"/>
</dbReference>
<organism evidence="2 3">
    <name type="scientific">Herpetosiphon geysericola</name>
    <dbReference type="NCBI Taxonomy" id="70996"/>
    <lineage>
        <taxon>Bacteria</taxon>
        <taxon>Bacillati</taxon>
        <taxon>Chloroflexota</taxon>
        <taxon>Chloroflexia</taxon>
        <taxon>Herpetosiphonales</taxon>
        <taxon>Herpetosiphonaceae</taxon>
        <taxon>Herpetosiphon</taxon>
    </lineage>
</organism>
<dbReference type="STRING" id="70996.SE18_02230"/>
<name>A0A0P6Z2P0_9CHLR</name>
<keyword evidence="3" id="KW-1185">Reference proteome</keyword>
<dbReference type="InterPro" id="IPR025736">
    <property type="entry name" value="PucR_C-HTH_dom"/>
</dbReference>
<dbReference type="OrthoDB" id="9792148at2"/>
<dbReference type="RefSeq" id="WP_054532785.1">
    <property type="nucleotide sequence ID" value="NZ_LGKP01000005.1"/>
</dbReference>
<dbReference type="PANTHER" id="PTHR33744">
    <property type="entry name" value="CARBOHYDRATE DIACID REGULATOR"/>
    <property type="match status" value="1"/>
</dbReference>
<evidence type="ECO:0000259" key="1">
    <source>
        <dbReference type="Pfam" id="PF13556"/>
    </source>
</evidence>
<feature type="domain" description="PucR C-terminal helix-turn-helix" evidence="1">
    <location>
        <begin position="318"/>
        <end position="376"/>
    </location>
</feature>
<dbReference type="Gene3D" id="1.10.10.2840">
    <property type="entry name" value="PucR C-terminal helix-turn-helix domain"/>
    <property type="match status" value="1"/>
</dbReference>
<protein>
    <recommendedName>
        <fullName evidence="1">PucR C-terminal helix-turn-helix domain-containing protein</fullName>
    </recommendedName>
</protein>
<sequence>MLTHQTPLAAPALAFQHVSALVSHLAQLFDGTVTVIDDTKTILATAPSPLGNDTQHHSCQLPVLINGRLGTLIIGTLHATDLPSLTMLYRLIDHVCRSDIHDSAPTSYRFDPAIPAYAPLLQRPTFAVEEYPAAQQFRYDQAYYLLMIRLGASDQAADLAPSNQQTFDGVRLMTQHLDQILGEPHGWMRFSTTPSELVILIESQRVSHYRSADPCCQHAACCCPIQTVANHIFERMSALLNAEIRIGIAREQADHTTVTKAYAEAQLIIQIGSRFRLPAHAWTLEKLGLFAFLGSADQAIQTSVANLILAPLLAEADLLLTLRSFIQLNGHSNEIASQLHIHRNTLSYRLHKIQELTGYSPYNLSDIVVFQSALLIYENGIVPAA</sequence>
<gene>
    <name evidence="2" type="ORF">SE18_02230</name>
</gene>
<comment type="caution">
    <text evidence="2">The sequence shown here is derived from an EMBL/GenBank/DDBJ whole genome shotgun (WGS) entry which is preliminary data.</text>
</comment>
<evidence type="ECO:0000313" key="2">
    <source>
        <dbReference type="EMBL" id="KPL91486.1"/>
    </source>
</evidence>
<proteinExistence type="predicted"/>
<dbReference type="Proteomes" id="UP000050277">
    <property type="component" value="Unassembled WGS sequence"/>
</dbReference>
<reference evidence="2 3" key="1">
    <citation type="submission" date="2015-07" db="EMBL/GenBank/DDBJ databases">
        <title>Whole genome sequence of Herpetosiphon geysericola DSM 7119.</title>
        <authorList>
            <person name="Hemp J."/>
            <person name="Ward L.M."/>
            <person name="Pace L.A."/>
            <person name="Fischer W.W."/>
        </authorList>
    </citation>
    <scope>NUCLEOTIDE SEQUENCE [LARGE SCALE GENOMIC DNA]</scope>
    <source>
        <strain evidence="2 3">DSM 7119</strain>
    </source>
</reference>
<dbReference type="InterPro" id="IPR042070">
    <property type="entry name" value="PucR_C-HTH_sf"/>
</dbReference>